<dbReference type="InterPro" id="IPR029787">
    <property type="entry name" value="Nucleotide_cyclase"/>
</dbReference>
<protein>
    <recommendedName>
        <fullName evidence="1">cyclic-guanylate-specific phosphodiesterase</fullName>
        <ecNumber evidence="1">3.1.4.52</ecNumber>
    </recommendedName>
</protein>
<feature type="transmembrane region" description="Helical" evidence="3">
    <location>
        <begin position="20"/>
        <end position="41"/>
    </location>
</feature>
<dbReference type="PROSITE" id="PS50887">
    <property type="entry name" value="GGDEF"/>
    <property type="match status" value="1"/>
</dbReference>
<dbReference type="SUPFAM" id="SSF55073">
    <property type="entry name" value="Nucleotide cyclase"/>
    <property type="match status" value="1"/>
</dbReference>
<dbReference type="SUPFAM" id="SSF55785">
    <property type="entry name" value="PYP-like sensor domain (PAS domain)"/>
    <property type="match status" value="1"/>
</dbReference>
<dbReference type="SUPFAM" id="SSF141868">
    <property type="entry name" value="EAL domain-like"/>
    <property type="match status" value="1"/>
</dbReference>
<dbReference type="PANTHER" id="PTHR44757:SF2">
    <property type="entry name" value="BIOFILM ARCHITECTURE MAINTENANCE PROTEIN MBAA"/>
    <property type="match status" value="1"/>
</dbReference>
<dbReference type="FunFam" id="3.20.20.450:FF:000001">
    <property type="entry name" value="Cyclic di-GMP phosphodiesterase yahA"/>
    <property type="match status" value="1"/>
</dbReference>
<name>A0A1G8HIG5_9PSED</name>
<dbReference type="Pfam" id="PF00563">
    <property type="entry name" value="EAL"/>
    <property type="match status" value="1"/>
</dbReference>
<dbReference type="Pfam" id="PF13426">
    <property type="entry name" value="PAS_9"/>
    <property type="match status" value="1"/>
</dbReference>
<feature type="domain" description="PAS" evidence="4">
    <location>
        <begin position="323"/>
        <end position="400"/>
    </location>
</feature>
<dbReference type="NCBIfam" id="TIGR00254">
    <property type="entry name" value="GGDEF"/>
    <property type="match status" value="1"/>
</dbReference>
<dbReference type="NCBIfam" id="TIGR00229">
    <property type="entry name" value="sensory_box"/>
    <property type="match status" value="1"/>
</dbReference>
<dbReference type="PROSITE" id="PS50112">
    <property type="entry name" value="PAS"/>
    <property type="match status" value="1"/>
</dbReference>
<dbReference type="InterPro" id="IPR035965">
    <property type="entry name" value="PAS-like_dom_sf"/>
</dbReference>
<dbReference type="SMART" id="SM00091">
    <property type="entry name" value="PAS"/>
    <property type="match status" value="1"/>
</dbReference>
<dbReference type="InterPro" id="IPR001633">
    <property type="entry name" value="EAL_dom"/>
</dbReference>
<feature type="transmembrane region" description="Helical" evidence="3">
    <location>
        <begin position="294"/>
        <end position="313"/>
    </location>
</feature>
<dbReference type="InterPro" id="IPR035919">
    <property type="entry name" value="EAL_sf"/>
</dbReference>
<dbReference type="InterPro" id="IPR000160">
    <property type="entry name" value="GGDEF_dom"/>
</dbReference>
<dbReference type="SMART" id="SM00267">
    <property type="entry name" value="GGDEF"/>
    <property type="match status" value="1"/>
</dbReference>
<dbReference type="Gene3D" id="3.30.450.20">
    <property type="entry name" value="PAS domain"/>
    <property type="match status" value="1"/>
</dbReference>
<evidence type="ECO:0000259" key="5">
    <source>
        <dbReference type="PROSITE" id="PS50883"/>
    </source>
</evidence>
<evidence type="ECO:0000259" key="4">
    <source>
        <dbReference type="PROSITE" id="PS50112"/>
    </source>
</evidence>
<dbReference type="PANTHER" id="PTHR44757">
    <property type="entry name" value="DIGUANYLATE CYCLASE DGCP"/>
    <property type="match status" value="1"/>
</dbReference>
<evidence type="ECO:0000259" key="6">
    <source>
        <dbReference type="PROSITE" id="PS50887"/>
    </source>
</evidence>
<dbReference type="EC" id="3.1.4.52" evidence="1"/>
<dbReference type="SMART" id="SM00086">
    <property type="entry name" value="PAC"/>
    <property type="match status" value="1"/>
</dbReference>
<organism evidence="7 8">
    <name type="scientific">Pseudomonas panipatensis</name>
    <dbReference type="NCBI Taxonomy" id="428992"/>
    <lineage>
        <taxon>Bacteria</taxon>
        <taxon>Pseudomonadati</taxon>
        <taxon>Pseudomonadota</taxon>
        <taxon>Gammaproteobacteria</taxon>
        <taxon>Pseudomonadales</taxon>
        <taxon>Pseudomonadaceae</taxon>
        <taxon>Pseudomonas</taxon>
    </lineage>
</organism>
<gene>
    <name evidence="7" type="ORF">SAMN05216272_105253</name>
</gene>
<evidence type="ECO:0000313" key="7">
    <source>
        <dbReference type="EMBL" id="SDI06464.1"/>
    </source>
</evidence>
<keyword evidence="3" id="KW-1133">Transmembrane helix</keyword>
<evidence type="ECO:0000256" key="2">
    <source>
        <dbReference type="ARBA" id="ARBA00022636"/>
    </source>
</evidence>
<evidence type="ECO:0000313" key="8">
    <source>
        <dbReference type="Proteomes" id="UP000199636"/>
    </source>
</evidence>
<dbReference type="InterPro" id="IPR052155">
    <property type="entry name" value="Biofilm_reg_signaling"/>
</dbReference>
<dbReference type="GO" id="GO:0071111">
    <property type="term" value="F:cyclic-guanylate-specific phosphodiesterase activity"/>
    <property type="evidence" value="ECO:0007669"/>
    <property type="project" value="UniProtKB-EC"/>
</dbReference>
<feature type="domain" description="GGDEF" evidence="6">
    <location>
        <begin position="485"/>
        <end position="619"/>
    </location>
</feature>
<dbReference type="PROSITE" id="PS50883">
    <property type="entry name" value="EAL"/>
    <property type="match status" value="1"/>
</dbReference>
<dbReference type="AlphaFoldDB" id="A0A1G8HIG5"/>
<proteinExistence type="predicted"/>
<dbReference type="SMART" id="SM00052">
    <property type="entry name" value="EAL"/>
    <property type="match status" value="1"/>
</dbReference>
<keyword evidence="3" id="KW-0472">Membrane</keyword>
<reference evidence="8" key="1">
    <citation type="submission" date="2016-10" db="EMBL/GenBank/DDBJ databases">
        <authorList>
            <person name="Varghese N."/>
            <person name="Submissions S."/>
        </authorList>
    </citation>
    <scope>NUCLEOTIDE SEQUENCE [LARGE SCALE GENOMIC DNA]</scope>
    <source>
        <strain evidence="8">CCM 7469</strain>
    </source>
</reference>
<dbReference type="Pfam" id="PF00990">
    <property type="entry name" value="GGDEF"/>
    <property type="match status" value="1"/>
</dbReference>
<feature type="domain" description="EAL" evidence="5">
    <location>
        <begin position="627"/>
        <end position="880"/>
    </location>
</feature>
<keyword evidence="3" id="KW-0812">Transmembrane</keyword>
<dbReference type="Gene3D" id="3.30.70.270">
    <property type="match status" value="1"/>
</dbReference>
<dbReference type="InterPro" id="IPR043128">
    <property type="entry name" value="Rev_trsase/Diguanyl_cyclase"/>
</dbReference>
<keyword evidence="2" id="KW-0973">c-di-GMP</keyword>
<dbReference type="CDD" id="cd01949">
    <property type="entry name" value="GGDEF"/>
    <property type="match status" value="1"/>
</dbReference>
<dbReference type="Proteomes" id="UP000199636">
    <property type="component" value="Unassembled WGS sequence"/>
</dbReference>
<accession>A0A1G8HIG5</accession>
<dbReference type="Gene3D" id="3.20.20.450">
    <property type="entry name" value="EAL domain"/>
    <property type="match status" value="1"/>
</dbReference>
<keyword evidence="8" id="KW-1185">Reference proteome</keyword>
<dbReference type="RefSeq" id="WP_090263167.1">
    <property type="nucleotide sequence ID" value="NZ_FNDS01000005.1"/>
</dbReference>
<dbReference type="STRING" id="428992.SAMN05216272_105253"/>
<dbReference type="EMBL" id="FNDS01000005">
    <property type="protein sequence ID" value="SDI06464.1"/>
    <property type="molecule type" value="Genomic_DNA"/>
</dbReference>
<evidence type="ECO:0000256" key="3">
    <source>
        <dbReference type="SAM" id="Phobius"/>
    </source>
</evidence>
<dbReference type="CDD" id="cd01948">
    <property type="entry name" value="EAL"/>
    <property type="match status" value="1"/>
</dbReference>
<dbReference type="CDD" id="cd00130">
    <property type="entry name" value="PAS"/>
    <property type="match status" value="1"/>
</dbReference>
<evidence type="ECO:0000256" key="1">
    <source>
        <dbReference type="ARBA" id="ARBA00012282"/>
    </source>
</evidence>
<dbReference type="OrthoDB" id="9804951at2"/>
<dbReference type="InterPro" id="IPR001610">
    <property type="entry name" value="PAC"/>
</dbReference>
<dbReference type="InterPro" id="IPR000014">
    <property type="entry name" value="PAS"/>
</dbReference>
<sequence>MTSTFDFSSHAPGATQRLRIGVVFYIGVLLVLALLVGLSGWSAYRDYRSTTDLVRQNISALSRSLEGYISALLLQSYGSIYVVGEELQLSAAPPDVARIREELALAMRYDPVSAYLFVLRDGQLYAVDSRGQAAEGKLRGLLEQAPLATGEHPSFGRAFQPDNDSGYLMPMFISQRDAHGHEQKVGALIDTDRLGDLLRRLGLEEHMNAGMYDNSGGVLFRTPQPLRFVGQPLQLDSPLRARLGQSTFALVEGDNIDNERALFADAPSASFPIHAVVGQTSASYLTPWIKRSSYSALLLLISVLAIGLIAWQLRRLIGELSQSGRFYGQLFNDINDGVLLIGVDGRVQAANPRAARMFGVAGAELLIGRLPSELSPPYQPDGRLSLAASRAALSDLLNSELGERDSEWRFLRRDNREAFDCEVHSSRFRWQQNTLLLVVLHDITERKRYLAEQEYLASHDSLTGLPNRYWLVRHIEQRIAQGEGQRFAVLLLDMNRFKEVNDTLGHHYGDAVLQEVGKRLDDWLRSQGAQIARLGGDEMAIVTARPLDENDVGRLCQDVGQVLRQPLSAAGVQLEISASIGVASYPEHGESPADLLRCADIAMYQAKNSRRDFIVYQRSDDTYTLERLALYTHLGRAIREGGLQLHYQPKVRLDDQQVIGFEALLRWNHPERGLIPPGEFIPLAESTELIHPLTHWVIDEALRQLHVWRARGLGTCIAINISANNLRNPHFVGNLQALLAQHRVPAELIELEVTEGTLLEDPEMALRCLQAIRDLGVILSIDDFGTGYSSLAYLKRLPVQVLKIDRTFISAMTSNFSDAMIVQSTVALGHNFGMQVVAEGVEDAATAEALAQLGCDIAQGYHFGRPMPAEQVVAWRLQRQLESLGID</sequence>